<dbReference type="AlphaFoldDB" id="A0A922CRD7"/>
<proteinExistence type="predicted"/>
<feature type="region of interest" description="Disordered" evidence="1">
    <location>
        <begin position="27"/>
        <end position="53"/>
    </location>
</feature>
<comment type="caution">
    <text evidence="2">The sequence shown here is derived from an EMBL/GenBank/DDBJ whole genome shotgun (WGS) entry which is preliminary data.</text>
</comment>
<dbReference type="Proteomes" id="UP000791440">
    <property type="component" value="Unassembled WGS sequence"/>
</dbReference>
<organism evidence="2 3">
    <name type="scientific">Manduca sexta</name>
    <name type="common">Tobacco hawkmoth</name>
    <name type="synonym">Tobacco hornworm</name>
    <dbReference type="NCBI Taxonomy" id="7130"/>
    <lineage>
        <taxon>Eukaryota</taxon>
        <taxon>Metazoa</taxon>
        <taxon>Ecdysozoa</taxon>
        <taxon>Arthropoda</taxon>
        <taxon>Hexapoda</taxon>
        <taxon>Insecta</taxon>
        <taxon>Pterygota</taxon>
        <taxon>Neoptera</taxon>
        <taxon>Endopterygota</taxon>
        <taxon>Lepidoptera</taxon>
        <taxon>Glossata</taxon>
        <taxon>Ditrysia</taxon>
        <taxon>Bombycoidea</taxon>
        <taxon>Sphingidae</taxon>
        <taxon>Sphinginae</taxon>
        <taxon>Sphingini</taxon>
        <taxon>Manduca</taxon>
    </lineage>
</organism>
<evidence type="ECO:0000256" key="1">
    <source>
        <dbReference type="SAM" id="MobiDB-lite"/>
    </source>
</evidence>
<protein>
    <submittedName>
        <fullName evidence="2">Uncharacterized protein</fullName>
    </submittedName>
</protein>
<evidence type="ECO:0000313" key="3">
    <source>
        <dbReference type="Proteomes" id="UP000791440"/>
    </source>
</evidence>
<keyword evidence="3" id="KW-1185">Reference proteome</keyword>
<sequence length="276" mass="30807">MERLKNKQILKLTLKPVLSQLCDLEDNRSGSRANHNGDEVDRAEGPKSNVSCGQILKSTNEGKERFLSVRKFDAQCRDHIACFPSKRARRQSDDRSCPGPRDCVSPKESANSIGAKRPDHPLATDSIDLAQVKSFLVAARRAERQDAVVDLIPSYGAAMASPSTRPEIKDFQYRYFLRVAEYVEFVSRSNPKLESENHDKLKTVQIQLRNIAKKRAAELCLLEKQNVEGSRSHATNSVTQGDIAALNHGISEMNIAANEPPARTSGCKRRSTFKLF</sequence>
<reference evidence="2" key="2">
    <citation type="submission" date="2020-12" db="EMBL/GenBank/DDBJ databases">
        <authorList>
            <person name="Kanost M."/>
        </authorList>
    </citation>
    <scope>NUCLEOTIDE SEQUENCE</scope>
</reference>
<name>A0A922CRD7_MANSE</name>
<feature type="compositionally biased region" description="Basic and acidic residues" evidence="1">
    <location>
        <begin position="27"/>
        <end position="45"/>
    </location>
</feature>
<reference evidence="2" key="1">
    <citation type="journal article" date="2016" name="Insect Biochem. Mol. Biol.">
        <title>Multifaceted biological insights from a draft genome sequence of the tobacco hornworm moth, Manduca sexta.</title>
        <authorList>
            <person name="Kanost M.R."/>
            <person name="Arrese E.L."/>
            <person name="Cao X."/>
            <person name="Chen Y.R."/>
            <person name="Chellapilla S."/>
            <person name="Goldsmith M.R."/>
            <person name="Grosse-Wilde E."/>
            <person name="Heckel D.G."/>
            <person name="Herndon N."/>
            <person name="Jiang H."/>
            <person name="Papanicolaou A."/>
            <person name="Qu J."/>
            <person name="Soulages J.L."/>
            <person name="Vogel H."/>
            <person name="Walters J."/>
            <person name="Waterhouse R.M."/>
            <person name="Ahn S.J."/>
            <person name="Almeida F.C."/>
            <person name="An C."/>
            <person name="Aqrawi P."/>
            <person name="Bretschneider A."/>
            <person name="Bryant W.B."/>
            <person name="Bucks S."/>
            <person name="Chao H."/>
            <person name="Chevignon G."/>
            <person name="Christen J.M."/>
            <person name="Clarke D.F."/>
            <person name="Dittmer N.T."/>
            <person name="Ferguson L.C.F."/>
            <person name="Garavelou S."/>
            <person name="Gordon K.H.J."/>
            <person name="Gunaratna R.T."/>
            <person name="Han Y."/>
            <person name="Hauser F."/>
            <person name="He Y."/>
            <person name="Heidel-Fischer H."/>
            <person name="Hirsh A."/>
            <person name="Hu Y."/>
            <person name="Jiang H."/>
            <person name="Kalra D."/>
            <person name="Klinner C."/>
            <person name="Konig C."/>
            <person name="Kovar C."/>
            <person name="Kroll A.R."/>
            <person name="Kuwar S.S."/>
            <person name="Lee S.L."/>
            <person name="Lehman R."/>
            <person name="Li K."/>
            <person name="Li Z."/>
            <person name="Liang H."/>
            <person name="Lovelace S."/>
            <person name="Lu Z."/>
            <person name="Mansfield J.H."/>
            <person name="McCulloch K.J."/>
            <person name="Mathew T."/>
            <person name="Morton B."/>
            <person name="Muzny D.M."/>
            <person name="Neunemann D."/>
            <person name="Ongeri F."/>
            <person name="Pauchet Y."/>
            <person name="Pu L.L."/>
            <person name="Pyrousis I."/>
            <person name="Rao X.J."/>
            <person name="Redding A."/>
            <person name="Roesel C."/>
            <person name="Sanchez-Gracia A."/>
            <person name="Schaack S."/>
            <person name="Shukla A."/>
            <person name="Tetreau G."/>
            <person name="Wang Y."/>
            <person name="Xiong G.H."/>
            <person name="Traut W."/>
            <person name="Walsh T.K."/>
            <person name="Worley K.C."/>
            <person name="Wu D."/>
            <person name="Wu W."/>
            <person name="Wu Y.Q."/>
            <person name="Zhang X."/>
            <person name="Zou Z."/>
            <person name="Zucker H."/>
            <person name="Briscoe A.D."/>
            <person name="Burmester T."/>
            <person name="Clem R.J."/>
            <person name="Feyereisen R."/>
            <person name="Grimmelikhuijzen C.J.P."/>
            <person name="Hamodrakas S.J."/>
            <person name="Hansson B.S."/>
            <person name="Huguet E."/>
            <person name="Jermiin L.S."/>
            <person name="Lan Q."/>
            <person name="Lehman H.K."/>
            <person name="Lorenzen M."/>
            <person name="Merzendorfer H."/>
            <person name="Michalopoulos I."/>
            <person name="Morton D.B."/>
            <person name="Muthukrishnan S."/>
            <person name="Oakeshott J.G."/>
            <person name="Palmer W."/>
            <person name="Park Y."/>
            <person name="Passarelli A.L."/>
            <person name="Rozas J."/>
            <person name="Schwartz L.M."/>
            <person name="Smith W."/>
            <person name="Southgate A."/>
            <person name="Vilcinskas A."/>
            <person name="Vogt R."/>
            <person name="Wang P."/>
            <person name="Werren J."/>
            <person name="Yu X.Q."/>
            <person name="Zhou J.J."/>
            <person name="Brown S.J."/>
            <person name="Scherer S.E."/>
            <person name="Richards S."/>
            <person name="Blissard G.W."/>
        </authorList>
    </citation>
    <scope>NUCLEOTIDE SEQUENCE</scope>
</reference>
<dbReference type="EMBL" id="JH668519">
    <property type="protein sequence ID" value="KAG6456665.1"/>
    <property type="molecule type" value="Genomic_DNA"/>
</dbReference>
<feature type="region of interest" description="Disordered" evidence="1">
    <location>
        <begin position="89"/>
        <end position="119"/>
    </location>
</feature>
<evidence type="ECO:0000313" key="2">
    <source>
        <dbReference type="EMBL" id="KAG6456665.1"/>
    </source>
</evidence>
<accession>A0A922CRD7</accession>
<gene>
    <name evidence="2" type="ORF">O3G_MSEX009876</name>
</gene>